<dbReference type="RefSeq" id="WP_145620390.1">
    <property type="nucleotide sequence ID" value="NZ_JAYNFR010000065.1"/>
</dbReference>
<comment type="caution">
    <text evidence="1">The sequence shown here is derived from an EMBL/GenBank/DDBJ whole genome shotgun (WGS) entry which is preliminary data.</text>
</comment>
<dbReference type="AlphaFoldDB" id="A0A560EXK6"/>
<sequence length="409" mass="45424">MTRQFGQPFLLTALDQDSPASPLYPVKREAATGSPGLYNELWLQNLIARHPEILPLADVEPLFADARSICTELPVAGGYADNLLVTPDGDISLVECKLWKNPQARREVIGQILDYAATLARWDYEQLDKAVRLALPGPSYVKNIPLYDRLKSESELSEAAFIDAVSRNLRQGRFLLLIAGDGIREGLETMADYLQRHVGLHFTLALVELAIFSHPAGGYFVQPRTLARTVEIKRDVITLAPAAYPPPLVVGGPPVETVGQRGMTLTEEEMYRQLDALEPGLSARLRTFLTSLEPLGISQEFSDKTIKIVGLINDEVWPLGAIYPSFYGKLSFETLISKARKKGDDRHAQTFYRRLVELIADPESRAAALKQGTKTGTRMLPLQDLLAASPKWTDALVDFLRTQAQEEQT</sequence>
<organism evidence="1 2">
    <name type="scientific">Nitrospirillum amazonense</name>
    <dbReference type="NCBI Taxonomy" id="28077"/>
    <lineage>
        <taxon>Bacteria</taxon>
        <taxon>Pseudomonadati</taxon>
        <taxon>Pseudomonadota</taxon>
        <taxon>Alphaproteobacteria</taxon>
        <taxon>Rhodospirillales</taxon>
        <taxon>Azospirillaceae</taxon>
        <taxon>Nitrospirillum</taxon>
    </lineage>
</organism>
<accession>A0A560EXK6</accession>
<dbReference type="EMBL" id="VITO01000033">
    <property type="protein sequence ID" value="TWB14084.1"/>
    <property type="molecule type" value="Genomic_DNA"/>
</dbReference>
<evidence type="ECO:0008006" key="3">
    <source>
        <dbReference type="Google" id="ProtNLM"/>
    </source>
</evidence>
<reference evidence="1 2" key="1">
    <citation type="submission" date="2019-06" db="EMBL/GenBank/DDBJ databases">
        <title>Genomic Encyclopedia of Type Strains, Phase IV (KMG-V): Genome sequencing to study the core and pangenomes of soil and plant-associated prokaryotes.</title>
        <authorList>
            <person name="Whitman W."/>
        </authorList>
    </citation>
    <scope>NUCLEOTIDE SEQUENCE [LARGE SCALE GENOMIC DNA]</scope>
    <source>
        <strain evidence="1 2">BR 11865</strain>
    </source>
</reference>
<evidence type="ECO:0000313" key="1">
    <source>
        <dbReference type="EMBL" id="TWB14084.1"/>
    </source>
</evidence>
<protein>
    <recommendedName>
        <fullName evidence="3">DUF91 domain-containing protein</fullName>
    </recommendedName>
</protein>
<name>A0A560EXK6_9PROT</name>
<dbReference type="InterPro" id="IPR011856">
    <property type="entry name" value="tRNA_endonuc-like_dom_sf"/>
</dbReference>
<dbReference type="Proteomes" id="UP000316545">
    <property type="component" value="Unassembled WGS sequence"/>
</dbReference>
<dbReference type="Gene3D" id="3.40.1350.10">
    <property type="match status" value="1"/>
</dbReference>
<proteinExistence type="predicted"/>
<keyword evidence="2" id="KW-1185">Reference proteome</keyword>
<gene>
    <name evidence="1" type="ORF">FBZ88_13310</name>
</gene>
<evidence type="ECO:0000313" key="2">
    <source>
        <dbReference type="Proteomes" id="UP000316545"/>
    </source>
</evidence>
<dbReference type="GO" id="GO:0003676">
    <property type="term" value="F:nucleic acid binding"/>
    <property type="evidence" value="ECO:0007669"/>
    <property type="project" value="InterPro"/>
</dbReference>